<dbReference type="InterPro" id="IPR036852">
    <property type="entry name" value="Peptidase_S8/S53_dom_sf"/>
</dbReference>
<dbReference type="InterPro" id="IPR045051">
    <property type="entry name" value="SBT"/>
</dbReference>
<dbReference type="RefSeq" id="WP_343786216.1">
    <property type="nucleotide sequence ID" value="NZ_BAAAEU010000001.1"/>
</dbReference>
<dbReference type="SUPFAM" id="SSF52743">
    <property type="entry name" value="Subtilisin-like"/>
    <property type="match status" value="1"/>
</dbReference>
<sequence length="619" mass="63923">MPARYFVQFREAPLALYDGSDPQLAAIPRVTKTDGRNKLDTQSAQAQQYVAHLATVQTQHLGAVSSALGRAVTPLRTMRHALNAAVVELTAAEAKRAATADGVLSVRPVGSHALATDLGPQFIGATALWAIPNGITDDIFASNFDGNTPPSKCSAALGDGVVVGDIDTGYNSLSPSFAPVDDTGYAITNPLGAGHYLGQCSVAGISKAGCNNKVIGVYDEIDDGVTVPYSVEDTQGHGSHTASTAAGDSRSATLNGYTTHISGMAPHANLVVFYGCAPAPKNCPDDALAHAADDAVAGGVVDVINFSISGGFDQWNEPTSKAFLAAETAGIFIAAAGGNTSASTPAAIAGTVNHFEPWVTTVAAANHTGGAIAPNMSVTGPGTPPANTQNIGLTETQGDTPLAATMPGTTPFKLSPQFHNTDTTGTDGCAAYPANTFQNAIALVRSLLGPAAIDVIKPEVQAPGTNILAAVSNDGTTNGPNLVALFNGTSMATPHTTGAGALLSGLHPSSRHGQGRPAREGWESIDSRWCHCGAGKKSGWPFPELLAHVVRELVPPICRRHSGRRSGSRSMERLPDGVMRLSPLAEPRHDRRMAQSHPSDACSANKDFQGKTTPWNSVE</sequence>
<dbReference type="PANTHER" id="PTHR10795">
    <property type="entry name" value="PROPROTEIN CONVERTASE SUBTILISIN/KEXIN"/>
    <property type="match status" value="1"/>
</dbReference>
<proteinExistence type="inferred from homology"/>
<keyword evidence="3 4" id="KW-0720">Serine protease</keyword>
<dbReference type="EMBL" id="BAAAEU010000001">
    <property type="protein sequence ID" value="GAA0704829.1"/>
    <property type="molecule type" value="Genomic_DNA"/>
</dbReference>
<dbReference type="PROSITE" id="PS51892">
    <property type="entry name" value="SUBTILASE"/>
    <property type="match status" value="1"/>
</dbReference>
<evidence type="ECO:0000256" key="5">
    <source>
        <dbReference type="SAM" id="MobiDB-lite"/>
    </source>
</evidence>
<dbReference type="InterPro" id="IPR000209">
    <property type="entry name" value="Peptidase_S8/S53_dom"/>
</dbReference>
<keyword evidence="2 4" id="KW-0378">Hydrolase</keyword>
<evidence type="ECO:0000256" key="2">
    <source>
        <dbReference type="ARBA" id="ARBA00022801"/>
    </source>
</evidence>
<feature type="active site" description="Charge relay system" evidence="4">
    <location>
        <position position="167"/>
    </location>
</feature>
<comment type="similarity">
    <text evidence="4">Belongs to the peptidase S8 family.</text>
</comment>
<feature type="active site" description="Charge relay system" evidence="4">
    <location>
        <position position="490"/>
    </location>
</feature>
<dbReference type="InterPro" id="IPR015500">
    <property type="entry name" value="Peptidase_S8_subtilisin-rel"/>
</dbReference>
<evidence type="ECO:0000256" key="1">
    <source>
        <dbReference type="ARBA" id="ARBA00022670"/>
    </source>
</evidence>
<feature type="compositionally biased region" description="Polar residues" evidence="5">
    <location>
        <begin position="610"/>
        <end position="619"/>
    </location>
</feature>
<comment type="caution">
    <text evidence="7">The sequence shown here is derived from an EMBL/GenBank/DDBJ whole genome shotgun (WGS) entry which is preliminary data.</text>
</comment>
<gene>
    <name evidence="7" type="ORF">GCM10009105_01890</name>
</gene>
<keyword evidence="1 4" id="KW-0645">Protease</keyword>
<evidence type="ECO:0000256" key="3">
    <source>
        <dbReference type="ARBA" id="ARBA00022825"/>
    </source>
</evidence>
<dbReference type="Proteomes" id="UP001501523">
    <property type="component" value="Unassembled WGS sequence"/>
</dbReference>
<accession>A0ABP3TKM9</accession>
<organism evidence="7 8">
    <name type="scientific">Dokdonella soli</name>
    <dbReference type="NCBI Taxonomy" id="529810"/>
    <lineage>
        <taxon>Bacteria</taxon>
        <taxon>Pseudomonadati</taxon>
        <taxon>Pseudomonadota</taxon>
        <taxon>Gammaproteobacteria</taxon>
        <taxon>Lysobacterales</taxon>
        <taxon>Rhodanobacteraceae</taxon>
        <taxon>Dokdonella</taxon>
    </lineage>
</organism>
<feature type="region of interest" description="Disordered" evidence="5">
    <location>
        <begin position="559"/>
        <end position="619"/>
    </location>
</feature>
<name>A0ABP3TKM9_9GAMM</name>
<keyword evidence="8" id="KW-1185">Reference proteome</keyword>
<evidence type="ECO:0000313" key="7">
    <source>
        <dbReference type="EMBL" id="GAA0704829.1"/>
    </source>
</evidence>
<evidence type="ECO:0000259" key="6">
    <source>
        <dbReference type="Pfam" id="PF00082"/>
    </source>
</evidence>
<evidence type="ECO:0000313" key="8">
    <source>
        <dbReference type="Proteomes" id="UP001501523"/>
    </source>
</evidence>
<reference evidence="8" key="1">
    <citation type="journal article" date="2019" name="Int. J. Syst. Evol. Microbiol.">
        <title>The Global Catalogue of Microorganisms (GCM) 10K type strain sequencing project: providing services to taxonomists for standard genome sequencing and annotation.</title>
        <authorList>
            <consortium name="The Broad Institute Genomics Platform"/>
            <consortium name="The Broad Institute Genome Sequencing Center for Infectious Disease"/>
            <person name="Wu L."/>
            <person name="Ma J."/>
        </authorList>
    </citation>
    <scope>NUCLEOTIDE SEQUENCE [LARGE SCALE GENOMIC DNA]</scope>
    <source>
        <strain evidence="8">JCM 15421</strain>
    </source>
</reference>
<dbReference type="PRINTS" id="PR00723">
    <property type="entry name" value="SUBTILISIN"/>
</dbReference>
<dbReference type="InterPro" id="IPR023828">
    <property type="entry name" value="Peptidase_S8_Ser-AS"/>
</dbReference>
<protein>
    <recommendedName>
        <fullName evidence="6">Peptidase S8/S53 domain-containing protein</fullName>
    </recommendedName>
</protein>
<dbReference type="Gene3D" id="3.40.50.200">
    <property type="entry name" value="Peptidase S8/S53 domain"/>
    <property type="match status" value="1"/>
</dbReference>
<dbReference type="Pfam" id="PF00082">
    <property type="entry name" value="Peptidase_S8"/>
    <property type="match status" value="1"/>
</dbReference>
<dbReference type="PROSITE" id="PS00138">
    <property type="entry name" value="SUBTILASE_SER"/>
    <property type="match status" value="1"/>
</dbReference>
<evidence type="ECO:0000256" key="4">
    <source>
        <dbReference type="PROSITE-ProRule" id="PRU01240"/>
    </source>
</evidence>
<feature type="domain" description="Peptidase S8/S53" evidence="6">
    <location>
        <begin position="158"/>
        <end position="509"/>
    </location>
</feature>
<feature type="active site" description="Charge relay system" evidence="4">
    <location>
        <position position="237"/>
    </location>
</feature>